<feature type="domain" description="Coenzyme F420 hydrogenase/dehydrogenase beta subunit N-terminal" evidence="1">
    <location>
        <begin position="96"/>
        <end position="171"/>
    </location>
</feature>
<gene>
    <name evidence="3" type="ORF">FOJ82_05760</name>
</gene>
<evidence type="ECO:0000313" key="3">
    <source>
        <dbReference type="EMBL" id="TRY18627.1"/>
    </source>
</evidence>
<evidence type="ECO:0000313" key="4">
    <source>
        <dbReference type="Proteomes" id="UP000317638"/>
    </source>
</evidence>
<keyword evidence="4" id="KW-1185">Reference proteome</keyword>
<accession>A0A553K1P2</accession>
<dbReference type="Pfam" id="PF04422">
    <property type="entry name" value="FrhB_FdhB_N"/>
    <property type="match status" value="1"/>
</dbReference>
<dbReference type="PANTHER" id="PTHR31332">
    <property type="entry name" value="7-HYDROXYMETHYL CHLOROPHYLL A REDUCTASE, CHLOROPLASTIC"/>
    <property type="match status" value="1"/>
</dbReference>
<dbReference type="OrthoDB" id="3247493at2"/>
<dbReference type="Proteomes" id="UP000317638">
    <property type="component" value="Unassembled WGS sequence"/>
</dbReference>
<dbReference type="AlphaFoldDB" id="A0A553K1P2"/>
<comment type="caution">
    <text evidence="3">The sequence shown here is derived from an EMBL/GenBank/DDBJ whole genome shotgun (WGS) entry which is preliminary data.</text>
</comment>
<reference evidence="3 4" key="1">
    <citation type="submission" date="2019-07" db="EMBL/GenBank/DDBJ databases">
        <authorList>
            <person name="Zhou L.-Y."/>
        </authorList>
    </citation>
    <scope>NUCLEOTIDE SEQUENCE [LARGE SCALE GENOMIC DNA]</scope>
    <source>
        <strain evidence="3 4">YIM 101269</strain>
    </source>
</reference>
<dbReference type="PANTHER" id="PTHR31332:SF0">
    <property type="entry name" value="7-HYDROXYMETHYL CHLOROPHYLL A REDUCTASE, CHLOROPLASTIC"/>
    <property type="match status" value="1"/>
</dbReference>
<evidence type="ECO:0000259" key="2">
    <source>
        <dbReference type="Pfam" id="PF04432"/>
    </source>
</evidence>
<dbReference type="RefSeq" id="WP_143937522.1">
    <property type="nucleotide sequence ID" value="NZ_VKKG01000002.1"/>
</dbReference>
<feature type="domain" description="Coenzyme F420 hydrogenase/dehydrogenase beta subunit C-terminal" evidence="2">
    <location>
        <begin position="183"/>
        <end position="341"/>
    </location>
</feature>
<dbReference type="InterPro" id="IPR007516">
    <property type="entry name" value="Co_F420_Hydgase/DH_bsu_N"/>
</dbReference>
<proteinExistence type="predicted"/>
<protein>
    <submittedName>
        <fullName evidence="3">Coenzyme F420 hydrogenase</fullName>
    </submittedName>
</protein>
<dbReference type="Pfam" id="PF04432">
    <property type="entry name" value="FrhB_FdhB_C"/>
    <property type="match status" value="1"/>
</dbReference>
<sequence>MSMRAMGSQVPEHPLDRVLDGRMCAGCGACAYLADEVEMVDLPHIGRRPVGVRALPIMVKDQIYSVCPGAAVRSPGEKVAPSNSAELLVGPVKEVWEGWASDAETRRGASSGGIISALATYCVEQLGMRLVVHTGMEKAEPWTNSTVVSSDRAGILGNSGSRYAPSSPVEALREIEASDRPCVFIGKPCDVAAVRELRRTRPQLDRNLGLVLSFFCAGTPASAGTLHVAEHLGFHDPSSIESIKYRGDGWPGRFRVRDSAGEHGSLSYEESWGMLARQHRQLRCHMCPDGLGELSDITGGDAWHRKAEGGDGVSLVLARTELGRRTVLQAEAAGYLTLAPSDVQKVVDAQGLVARRELITPRLAALRLMGLPVPSYPGFRLWRASLSIGPLKFVREFLGTLSRAVMRGYRRPEQEEEKEAQ</sequence>
<dbReference type="GO" id="GO:0033354">
    <property type="term" value="P:chlorophyll cycle"/>
    <property type="evidence" value="ECO:0007669"/>
    <property type="project" value="TreeGrafter"/>
</dbReference>
<name>A0A553K1P2_9ACTN</name>
<dbReference type="InterPro" id="IPR007525">
    <property type="entry name" value="FrhB_FdhB_C"/>
</dbReference>
<evidence type="ECO:0000259" key="1">
    <source>
        <dbReference type="Pfam" id="PF04422"/>
    </source>
</evidence>
<dbReference type="GO" id="GO:0090415">
    <property type="term" value="F:7-hydroxymethyl chlorophyll a reductase activity"/>
    <property type="evidence" value="ECO:0007669"/>
    <property type="project" value="TreeGrafter"/>
</dbReference>
<organism evidence="3 4">
    <name type="scientific">Tessaracoccus rhinocerotis</name>
    <dbReference type="NCBI Taxonomy" id="1689449"/>
    <lineage>
        <taxon>Bacteria</taxon>
        <taxon>Bacillati</taxon>
        <taxon>Actinomycetota</taxon>
        <taxon>Actinomycetes</taxon>
        <taxon>Propionibacteriales</taxon>
        <taxon>Propionibacteriaceae</taxon>
        <taxon>Tessaracoccus</taxon>
    </lineage>
</organism>
<dbReference type="EMBL" id="VKKG01000002">
    <property type="protein sequence ID" value="TRY18627.1"/>
    <property type="molecule type" value="Genomic_DNA"/>
</dbReference>
<dbReference type="InterPro" id="IPR045220">
    <property type="entry name" value="FRHB/FDHB/HCAR-like"/>
</dbReference>